<sequence length="139" mass="15996">MVFVSKWSSLCVQLWYGVLDFVGDTEEIQFFCLNCFCFDHGTYGFANLEKMVEKCYTFVGFGTIWVELNLLAVFKLDVGLHRTSINPCAQGVNKVNLWLLASTTNPKLEGTRVYMGYWKKEDLTFVYQLEEVTMHLSAC</sequence>
<comment type="caution">
    <text evidence="2">The sequence shown here is derived from an EMBL/GenBank/DDBJ whole genome shotgun (WGS) entry which is preliminary data.</text>
</comment>
<reference evidence="2 3" key="1">
    <citation type="submission" date="2018-10" db="EMBL/GenBank/DDBJ databases">
        <title>A high-quality apple genome assembly.</title>
        <authorList>
            <person name="Hu J."/>
        </authorList>
    </citation>
    <scope>NUCLEOTIDE SEQUENCE [LARGE SCALE GENOMIC DNA]</scope>
    <source>
        <strain evidence="3">cv. HFTH1</strain>
        <tissue evidence="2">Young leaf</tissue>
    </source>
</reference>
<keyword evidence="1" id="KW-0732">Signal</keyword>
<evidence type="ECO:0000313" key="3">
    <source>
        <dbReference type="Proteomes" id="UP000290289"/>
    </source>
</evidence>
<dbReference type="Proteomes" id="UP000290289">
    <property type="component" value="Chromosome 12"/>
</dbReference>
<organism evidence="2 3">
    <name type="scientific">Malus domestica</name>
    <name type="common">Apple</name>
    <name type="synonym">Pyrus malus</name>
    <dbReference type="NCBI Taxonomy" id="3750"/>
    <lineage>
        <taxon>Eukaryota</taxon>
        <taxon>Viridiplantae</taxon>
        <taxon>Streptophyta</taxon>
        <taxon>Embryophyta</taxon>
        <taxon>Tracheophyta</taxon>
        <taxon>Spermatophyta</taxon>
        <taxon>Magnoliopsida</taxon>
        <taxon>eudicotyledons</taxon>
        <taxon>Gunneridae</taxon>
        <taxon>Pentapetalae</taxon>
        <taxon>rosids</taxon>
        <taxon>fabids</taxon>
        <taxon>Rosales</taxon>
        <taxon>Rosaceae</taxon>
        <taxon>Amygdaloideae</taxon>
        <taxon>Maleae</taxon>
        <taxon>Malus</taxon>
    </lineage>
</organism>
<dbReference type="EMBL" id="RDQH01000338">
    <property type="protein sequence ID" value="RXH80959.1"/>
    <property type="molecule type" value="Genomic_DNA"/>
</dbReference>
<name>A0A498ID73_MALDO</name>
<accession>A0A498ID73</accession>
<feature type="signal peptide" evidence="1">
    <location>
        <begin position="1"/>
        <end position="17"/>
    </location>
</feature>
<feature type="chain" id="PRO_5019787714" evidence="1">
    <location>
        <begin position="18"/>
        <end position="139"/>
    </location>
</feature>
<gene>
    <name evidence="2" type="ORF">DVH24_004873</name>
</gene>
<evidence type="ECO:0000313" key="2">
    <source>
        <dbReference type="EMBL" id="RXH80959.1"/>
    </source>
</evidence>
<proteinExistence type="predicted"/>
<keyword evidence="3" id="KW-1185">Reference proteome</keyword>
<protein>
    <submittedName>
        <fullName evidence="2">Uncharacterized protein</fullName>
    </submittedName>
</protein>
<dbReference type="AlphaFoldDB" id="A0A498ID73"/>
<evidence type="ECO:0000256" key="1">
    <source>
        <dbReference type="SAM" id="SignalP"/>
    </source>
</evidence>